<comment type="caution">
    <text evidence="2">The sequence shown here is derived from an EMBL/GenBank/DDBJ whole genome shotgun (WGS) entry which is preliminary data.</text>
</comment>
<protein>
    <recommendedName>
        <fullName evidence="1">HIT domain-containing protein</fullName>
    </recommendedName>
</protein>
<dbReference type="GO" id="GO:0009117">
    <property type="term" value="P:nucleotide metabolic process"/>
    <property type="evidence" value="ECO:0007669"/>
    <property type="project" value="TreeGrafter"/>
</dbReference>
<dbReference type="GO" id="GO:0003824">
    <property type="term" value="F:catalytic activity"/>
    <property type="evidence" value="ECO:0007669"/>
    <property type="project" value="InterPro"/>
</dbReference>
<dbReference type="InterPro" id="IPR001310">
    <property type="entry name" value="Histidine_triad_HIT"/>
</dbReference>
<feature type="domain" description="HIT" evidence="1">
    <location>
        <begin position="5"/>
        <end position="100"/>
    </location>
</feature>
<sequence>MKDCIFCKIAKGELPCFKVYEDKDFLGFLDINPTNPGQSLLIPKKHYRWADDIPNFGAYFEAAKKIGLAIKKALKPMAVCYVTLGFQIHHAHIRIMPRFE</sequence>
<name>X1VSD1_9ZZZZ</name>
<dbReference type="PRINTS" id="PR00332">
    <property type="entry name" value="HISTRIAD"/>
</dbReference>
<feature type="non-terminal residue" evidence="2">
    <location>
        <position position="100"/>
    </location>
</feature>
<dbReference type="AlphaFoldDB" id="X1VSD1"/>
<dbReference type="SUPFAM" id="SSF54197">
    <property type="entry name" value="HIT-like"/>
    <property type="match status" value="1"/>
</dbReference>
<dbReference type="PANTHER" id="PTHR46648">
    <property type="entry name" value="HIT FAMILY PROTEIN 1"/>
    <property type="match status" value="1"/>
</dbReference>
<organism evidence="2">
    <name type="scientific">marine sediment metagenome</name>
    <dbReference type="NCBI Taxonomy" id="412755"/>
    <lineage>
        <taxon>unclassified sequences</taxon>
        <taxon>metagenomes</taxon>
        <taxon>ecological metagenomes</taxon>
    </lineage>
</organism>
<proteinExistence type="predicted"/>
<accession>X1VSD1</accession>
<dbReference type="PROSITE" id="PS51084">
    <property type="entry name" value="HIT_2"/>
    <property type="match status" value="1"/>
</dbReference>
<dbReference type="InterPro" id="IPR036265">
    <property type="entry name" value="HIT-like_sf"/>
</dbReference>
<evidence type="ECO:0000313" key="2">
    <source>
        <dbReference type="EMBL" id="GAJ20066.1"/>
    </source>
</evidence>
<gene>
    <name evidence="2" type="ORF">S12H4_61386</name>
</gene>
<dbReference type="EMBL" id="BARW01040732">
    <property type="protein sequence ID" value="GAJ20066.1"/>
    <property type="molecule type" value="Genomic_DNA"/>
</dbReference>
<evidence type="ECO:0000259" key="1">
    <source>
        <dbReference type="PROSITE" id="PS51084"/>
    </source>
</evidence>
<dbReference type="InterPro" id="IPR011146">
    <property type="entry name" value="HIT-like"/>
</dbReference>
<dbReference type="Gene3D" id="3.30.428.10">
    <property type="entry name" value="HIT-like"/>
    <property type="match status" value="1"/>
</dbReference>
<dbReference type="PANTHER" id="PTHR46648:SF1">
    <property type="entry name" value="ADENOSINE 5'-MONOPHOSPHORAMIDASE HNT1"/>
    <property type="match status" value="1"/>
</dbReference>
<reference evidence="2" key="1">
    <citation type="journal article" date="2014" name="Front. Microbiol.">
        <title>High frequency of phylogenetically diverse reductive dehalogenase-homologous genes in deep subseafloor sedimentary metagenomes.</title>
        <authorList>
            <person name="Kawai M."/>
            <person name="Futagami T."/>
            <person name="Toyoda A."/>
            <person name="Takaki Y."/>
            <person name="Nishi S."/>
            <person name="Hori S."/>
            <person name="Arai W."/>
            <person name="Tsubouchi T."/>
            <person name="Morono Y."/>
            <person name="Uchiyama I."/>
            <person name="Ito T."/>
            <person name="Fujiyama A."/>
            <person name="Inagaki F."/>
            <person name="Takami H."/>
        </authorList>
    </citation>
    <scope>NUCLEOTIDE SEQUENCE</scope>
    <source>
        <strain evidence="2">Expedition CK06-06</strain>
    </source>
</reference>
<dbReference type="Pfam" id="PF01230">
    <property type="entry name" value="HIT"/>
    <property type="match status" value="1"/>
</dbReference>